<dbReference type="CDD" id="cd00229">
    <property type="entry name" value="SGNH_hydrolase"/>
    <property type="match status" value="1"/>
</dbReference>
<keyword evidence="1" id="KW-0732">Signal</keyword>
<dbReference type="Pfam" id="PF13472">
    <property type="entry name" value="Lipase_GDSL_2"/>
    <property type="match status" value="1"/>
</dbReference>
<keyword evidence="4" id="KW-1185">Reference proteome</keyword>
<evidence type="ECO:0000256" key="1">
    <source>
        <dbReference type="SAM" id="SignalP"/>
    </source>
</evidence>
<accession>A0A1H8EU63</accession>
<dbReference type="InterPro" id="IPR013830">
    <property type="entry name" value="SGNH_hydro"/>
</dbReference>
<dbReference type="Proteomes" id="UP000198984">
    <property type="component" value="Unassembled WGS sequence"/>
</dbReference>
<evidence type="ECO:0000313" key="3">
    <source>
        <dbReference type="EMBL" id="SEN23151.1"/>
    </source>
</evidence>
<gene>
    <name evidence="3" type="ORF">SAMN04488505_10936</name>
</gene>
<sequence>MKLLYLALCLTAAVSLHAQVRVKAPLKSEDYIIRNGGLDNVWYRMQKDKEAHVVFLGGSITNMSGWRDLVCKYLKDTYRGTKFTFLNAGIPSLGSVPHAFRFQRDVIEKGPVDLLFVESAVNDRGNGYTEAQQRRALEGIVRHMLAVNPNANIVLMAFTDPDKMADYHAGKIPVEVQVHAAIAKKYGLPFINLAKEITDRIDAKEFTWKDDFKDLHPSPFGQQLYFNSIKQLLDGEFKKPVPEFIETVMQQRSPEDPFNYEEGYYADIHDATHLQHFTINESWQPADSTPTRRGFVNVPVLVSDTTGTASLDFPFTGRTIGIAVLSGPDAGFIKYSIDGGIEQEIDLHTQWSGSLYLPWYLILGDELSRESHNLRLQTGGPHPGNTKNVCRIVYFLVNK</sequence>
<dbReference type="Gene3D" id="3.40.50.1110">
    <property type="entry name" value="SGNH hydrolase"/>
    <property type="match status" value="1"/>
</dbReference>
<name>A0A1H8EU63_9BACT</name>
<dbReference type="InterPro" id="IPR051532">
    <property type="entry name" value="Ester_Hydrolysis_Enzymes"/>
</dbReference>
<dbReference type="PANTHER" id="PTHR30383">
    <property type="entry name" value="THIOESTERASE 1/PROTEASE 1/LYSOPHOSPHOLIPASE L1"/>
    <property type="match status" value="1"/>
</dbReference>
<dbReference type="PANTHER" id="PTHR30383:SF28">
    <property type="entry name" value="LIPASE_ACYLHYDROLASE"/>
    <property type="match status" value="1"/>
</dbReference>
<evidence type="ECO:0000313" key="4">
    <source>
        <dbReference type="Proteomes" id="UP000198984"/>
    </source>
</evidence>
<feature type="signal peptide" evidence="1">
    <location>
        <begin position="1"/>
        <end position="18"/>
    </location>
</feature>
<dbReference type="RefSeq" id="WP_089919086.1">
    <property type="nucleotide sequence ID" value="NZ_FOBB01000009.1"/>
</dbReference>
<dbReference type="AlphaFoldDB" id="A0A1H8EU63"/>
<protein>
    <submittedName>
        <fullName evidence="3">Lysophospholipase L1</fullName>
    </submittedName>
</protein>
<feature type="chain" id="PRO_5011491584" evidence="1">
    <location>
        <begin position="19"/>
        <end position="399"/>
    </location>
</feature>
<dbReference type="OrthoDB" id="9796689at2"/>
<dbReference type="SUPFAM" id="SSF52266">
    <property type="entry name" value="SGNH hydrolase"/>
    <property type="match status" value="1"/>
</dbReference>
<dbReference type="EMBL" id="FOBB01000009">
    <property type="protein sequence ID" value="SEN23151.1"/>
    <property type="molecule type" value="Genomic_DNA"/>
</dbReference>
<dbReference type="InterPro" id="IPR036514">
    <property type="entry name" value="SGNH_hydro_sf"/>
</dbReference>
<feature type="domain" description="SGNH hydrolase-type esterase" evidence="2">
    <location>
        <begin position="55"/>
        <end position="224"/>
    </location>
</feature>
<organism evidence="3 4">
    <name type="scientific">Chitinophaga rupis</name>
    <dbReference type="NCBI Taxonomy" id="573321"/>
    <lineage>
        <taxon>Bacteria</taxon>
        <taxon>Pseudomonadati</taxon>
        <taxon>Bacteroidota</taxon>
        <taxon>Chitinophagia</taxon>
        <taxon>Chitinophagales</taxon>
        <taxon>Chitinophagaceae</taxon>
        <taxon>Chitinophaga</taxon>
    </lineage>
</organism>
<evidence type="ECO:0000259" key="2">
    <source>
        <dbReference type="Pfam" id="PF13472"/>
    </source>
</evidence>
<proteinExistence type="predicted"/>
<reference evidence="3 4" key="1">
    <citation type="submission" date="2016-10" db="EMBL/GenBank/DDBJ databases">
        <authorList>
            <person name="de Groot N.N."/>
        </authorList>
    </citation>
    <scope>NUCLEOTIDE SEQUENCE [LARGE SCALE GENOMIC DNA]</scope>
    <source>
        <strain evidence="3 4">DSM 21039</strain>
    </source>
</reference>
<dbReference type="STRING" id="573321.SAMN04488505_10936"/>
<dbReference type="GO" id="GO:0004622">
    <property type="term" value="F:phosphatidylcholine lysophospholipase activity"/>
    <property type="evidence" value="ECO:0007669"/>
    <property type="project" value="TreeGrafter"/>
</dbReference>